<organism evidence="6 7">
    <name type="scientific">Actinospica acidithermotolerans</name>
    <dbReference type="NCBI Taxonomy" id="2828514"/>
    <lineage>
        <taxon>Bacteria</taxon>
        <taxon>Bacillati</taxon>
        <taxon>Actinomycetota</taxon>
        <taxon>Actinomycetes</taxon>
        <taxon>Catenulisporales</taxon>
        <taxon>Actinospicaceae</taxon>
        <taxon>Actinospica</taxon>
    </lineage>
</organism>
<comment type="caution">
    <text evidence="6">The sequence shown here is derived from an EMBL/GenBank/DDBJ whole genome shotgun (WGS) entry which is preliminary data.</text>
</comment>
<keyword evidence="4" id="KW-1278">Translocase</keyword>
<name>A0A941EIE8_9ACTN</name>
<dbReference type="Proteomes" id="UP000676325">
    <property type="component" value="Unassembled WGS sequence"/>
</dbReference>
<dbReference type="PANTHER" id="PTHR43423:SF1">
    <property type="entry name" value="ABC TRANSPORTER I FAMILY MEMBER 17"/>
    <property type="match status" value="1"/>
</dbReference>
<evidence type="ECO:0000313" key="6">
    <source>
        <dbReference type="EMBL" id="MBR7828214.1"/>
    </source>
</evidence>
<dbReference type="GO" id="GO:0005524">
    <property type="term" value="F:ATP binding"/>
    <property type="evidence" value="ECO:0007669"/>
    <property type="project" value="UniProtKB-KW"/>
</dbReference>
<dbReference type="PROSITE" id="PS50893">
    <property type="entry name" value="ABC_TRANSPORTER_2"/>
    <property type="match status" value="1"/>
</dbReference>
<keyword evidence="2" id="KW-0547">Nucleotide-binding</keyword>
<dbReference type="SMART" id="SM00382">
    <property type="entry name" value="AAA"/>
    <property type="match status" value="1"/>
</dbReference>
<keyword evidence="7" id="KW-1185">Reference proteome</keyword>
<dbReference type="CDD" id="cd03260">
    <property type="entry name" value="ABC_PstB_phosphate_transporter"/>
    <property type="match status" value="1"/>
</dbReference>
<dbReference type="InterPro" id="IPR017871">
    <property type="entry name" value="ABC_transporter-like_CS"/>
</dbReference>
<keyword evidence="1" id="KW-0813">Transport</keyword>
<feature type="domain" description="ABC transporter" evidence="5">
    <location>
        <begin position="13"/>
        <end position="254"/>
    </location>
</feature>
<dbReference type="InterPro" id="IPR005670">
    <property type="entry name" value="PstB-like"/>
</dbReference>
<dbReference type="GO" id="GO:0005315">
    <property type="term" value="F:phosphate transmembrane transporter activity"/>
    <property type="evidence" value="ECO:0007669"/>
    <property type="project" value="InterPro"/>
</dbReference>
<protein>
    <submittedName>
        <fullName evidence="6">Phosphate ABC transporter ATP-binding protein</fullName>
    </submittedName>
</protein>
<dbReference type="EMBL" id="JAGSOH010000051">
    <property type="protein sequence ID" value="MBR7828214.1"/>
    <property type="molecule type" value="Genomic_DNA"/>
</dbReference>
<dbReference type="InterPro" id="IPR027417">
    <property type="entry name" value="P-loop_NTPase"/>
</dbReference>
<dbReference type="Gene3D" id="3.40.50.300">
    <property type="entry name" value="P-loop containing nucleotide triphosphate hydrolases"/>
    <property type="match status" value="1"/>
</dbReference>
<dbReference type="PANTHER" id="PTHR43423">
    <property type="entry name" value="ABC TRANSPORTER I FAMILY MEMBER 17"/>
    <property type="match status" value="1"/>
</dbReference>
<keyword evidence="3 6" id="KW-0067">ATP-binding</keyword>
<dbReference type="InterPro" id="IPR003439">
    <property type="entry name" value="ABC_transporter-like_ATP-bd"/>
</dbReference>
<dbReference type="InterPro" id="IPR003593">
    <property type="entry name" value="AAA+_ATPase"/>
</dbReference>
<proteinExistence type="predicted"/>
<sequence>MTGSVPDGVRPALESIELSLGFGAVTVLRSVSLRIERGGIFALLGPTGSGKSTFLRSLNRMNDKIPGFRREGQVLLEGESIYGQRGDLMDLRRRVGMLFQRPNPFPMSIAQNVVAGVRAHKMAPRRELSAIAQRRLEQVGLWGAVKDRLGESPFRLSGGQQQLLCLARALAVEPEVLLLDEPTSSLDPVSTEAIEALIRSLAPELTVVIVTHNLGQAKRVADHTAFFHDGHLVEHGPTARLFDSPAEAETARYIASALG</sequence>
<reference evidence="6" key="1">
    <citation type="submission" date="2021-04" db="EMBL/GenBank/DDBJ databases">
        <title>Genome based classification of Actinospica acidithermotolerans sp. nov., an actinobacterium isolated from an Indonesian hot spring.</title>
        <authorList>
            <person name="Kusuma A.B."/>
            <person name="Putra K.E."/>
            <person name="Nafisah S."/>
            <person name="Loh J."/>
            <person name="Nouioui I."/>
            <person name="Goodfellow M."/>
        </authorList>
    </citation>
    <scope>NUCLEOTIDE SEQUENCE</scope>
    <source>
        <strain evidence="6">MGRD01-02</strain>
    </source>
</reference>
<dbReference type="AlphaFoldDB" id="A0A941EIE8"/>
<dbReference type="SUPFAM" id="SSF52540">
    <property type="entry name" value="P-loop containing nucleoside triphosphate hydrolases"/>
    <property type="match status" value="1"/>
</dbReference>
<evidence type="ECO:0000256" key="3">
    <source>
        <dbReference type="ARBA" id="ARBA00022840"/>
    </source>
</evidence>
<evidence type="ECO:0000259" key="5">
    <source>
        <dbReference type="PROSITE" id="PS50893"/>
    </source>
</evidence>
<dbReference type="GO" id="GO:0035435">
    <property type="term" value="P:phosphate ion transmembrane transport"/>
    <property type="evidence" value="ECO:0007669"/>
    <property type="project" value="InterPro"/>
</dbReference>
<evidence type="ECO:0000256" key="1">
    <source>
        <dbReference type="ARBA" id="ARBA00022448"/>
    </source>
</evidence>
<dbReference type="GO" id="GO:0016887">
    <property type="term" value="F:ATP hydrolysis activity"/>
    <property type="evidence" value="ECO:0007669"/>
    <property type="project" value="InterPro"/>
</dbReference>
<dbReference type="GO" id="GO:0016020">
    <property type="term" value="C:membrane"/>
    <property type="evidence" value="ECO:0007669"/>
    <property type="project" value="InterPro"/>
</dbReference>
<evidence type="ECO:0000256" key="4">
    <source>
        <dbReference type="ARBA" id="ARBA00022967"/>
    </source>
</evidence>
<evidence type="ECO:0000256" key="2">
    <source>
        <dbReference type="ARBA" id="ARBA00022741"/>
    </source>
</evidence>
<gene>
    <name evidence="6" type="ORF">KDK95_18010</name>
</gene>
<dbReference type="PROSITE" id="PS00211">
    <property type="entry name" value="ABC_TRANSPORTER_1"/>
    <property type="match status" value="1"/>
</dbReference>
<dbReference type="RefSeq" id="WP_212519351.1">
    <property type="nucleotide sequence ID" value="NZ_JAGSOH010000051.1"/>
</dbReference>
<dbReference type="Pfam" id="PF00005">
    <property type="entry name" value="ABC_tran"/>
    <property type="match status" value="1"/>
</dbReference>
<evidence type="ECO:0000313" key="7">
    <source>
        <dbReference type="Proteomes" id="UP000676325"/>
    </source>
</evidence>
<accession>A0A941EIE8</accession>